<keyword evidence="4 9" id="KW-0963">Cytoplasm</keyword>
<reference evidence="12" key="1">
    <citation type="submission" date="2017-11" db="EMBL/GenBank/DDBJ databases">
        <authorList>
            <person name="Zhu W."/>
        </authorList>
    </citation>
    <scope>NUCLEOTIDE SEQUENCE [LARGE SCALE GENOMIC DNA]</scope>
    <source>
        <strain evidence="12">160</strain>
    </source>
</reference>
<feature type="binding site" evidence="9">
    <location>
        <position position="95"/>
    </location>
    <ligand>
        <name>phosphoenolpyruvate</name>
        <dbReference type="ChEBI" id="CHEBI:58702"/>
    </ligand>
</feature>
<dbReference type="GO" id="GO:0003866">
    <property type="term" value="F:3-phosphoshikimate 1-carboxyvinyltransferase activity"/>
    <property type="evidence" value="ECO:0007669"/>
    <property type="project" value="UniProtKB-UniRule"/>
</dbReference>
<evidence type="ECO:0000256" key="8">
    <source>
        <dbReference type="ARBA" id="ARBA00044633"/>
    </source>
</evidence>
<protein>
    <recommendedName>
        <fullName evidence="9">3-phosphoshikimate 1-carboxyvinyltransferase</fullName>
        <ecNumber evidence="9">2.5.1.19</ecNumber>
    </recommendedName>
    <alternativeName>
        <fullName evidence="9">5-enolpyruvylshikimate-3-phosphate synthase</fullName>
        <shortName evidence="9">EPSP synthase</shortName>
        <shortName evidence="9">EPSPS</shortName>
    </alternativeName>
</protein>
<evidence type="ECO:0000256" key="5">
    <source>
        <dbReference type="ARBA" id="ARBA00022605"/>
    </source>
</evidence>
<dbReference type="GO" id="GO:0009073">
    <property type="term" value="P:aromatic amino acid family biosynthetic process"/>
    <property type="evidence" value="ECO:0007669"/>
    <property type="project" value="UniProtKB-KW"/>
</dbReference>
<dbReference type="KEGG" id="ocn:CUC15_10600"/>
<dbReference type="Proteomes" id="UP000253908">
    <property type="component" value="Chromosome"/>
</dbReference>
<dbReference type="RefSeq" id="WP_114916632.1">
    <property type="nucleotide sequence ID" value="NZ_CP024848.1"/>
</dbReference>
<dbReference type="CDD" id="cd01556">
    <property type="entry name" value="EPSP_synthase"/>
    <property type="match status" value="1"/>
</dbReference>
<evidence type="ECO:0000256" key="7">
    <source>
        <dbReference type="ARBA" id="ARBA00023141"/>
    </source>
</evidence>
<organism evidence="11 12">
    <name type="scientific">Oceanobacillus zhaokaii</name>
    <dbReference type="NCBI Taxonomy" id="2052660"/>
    <lineage>
        <taxon>Bacteria</taxon>
        <taxon>Bacillati</taxon>
        <taxon>Bacillota</taxon>
        <taxon>Bacilli</taxon>
        <taxon>Bacillales</taxon>
        <taxon>Bacillaceae</taxon>
        <taxon>Oceanobacillus</taxon>
    </lineage>
</organism>
<feature type="binding site" evidence="9">
    <location>
        <position position="168"/>
    </location>
    <ligand>
        <name>3-phosphoshikimate</name>
        <dbReference type="ChEBI" id="CHEBI:145989"/>
    </ligand>
</feature>
<dbReference type="GO" id="GO:0005737">
    <property type="term" value="C:cytoplasm"/>
    <property type="evidence" value="ECO:0007669"/>
    <property type="project" value="UniProtKB-SubCell"/>
</dbReference>
<feature type="binding site" evidence="9">
    <location>
        <position position="28"/>
    </location>
    <ligand>
        <name>3-phosphoshikimate</name>
        <dbReference type="ChEBI" id="CHEBI:145989"/>
    </ligand>
</feature>
<gene>
    <name evidence="9 11" type="primary">aroA</name>
    <name evidence="11" type="ORF">CUC15_10600</name>
</gene>
<feature type="domain" description="Enolpyruvate transferase" evidence="10">
    <location>
        <begin position="11"/>
        <end position="424"/>
    </location>
</feature>
<comment type="subunit">
    <text evidence="9">Monomer.</text>
</comment>
<feature type="binding site" evidence="9">
    <location>
        <position position="170"/>
    </location>
    <ligand>
        <name>phosphoenolpyruvate</name>
        <dbReference type="ChEBI" id="CHEBI:58702"/>
    </ligand>
</feature>
<dbReference type="AlphaFoldDB" id="A0A345PH62"/>
<accession>A0A345PH62</accession>
<dbReference type="InterPro" id="IPR036968">
    <property type="entry name" value="Enolpyruvate_Tfrase_sf"/>
</dbReference>
<dbReference type="InterPro" id="IPR006264">
    <property type="entry name" value="EPSP_synthase"/>
</dbReference>
<dbReference type="PROSITE" id="PS00885">
    <property type="entry name" value="EPSP_SYNTHASE_2"/>
    <property type="match status" value="1"/>
</dbReference>
<dbReference type="PIRSF" id="PIRSF000505">
    <property type="entry name" value="EPSPS"/>
    <property type="match status" value="1"/>
</dbReference>
<evidence type="ECO:0000256" key="3">
    <source>
        <dbReference type="ARBA" id="ARBA00009948"/>
    </source>
</evidence>
<keyword evidence="7 9" id="KW-0057">Aromatic amino acid biosynthesis</keyword>
<comment type="catalytic activity">
    <reaction evidence="8">
        <text>3-phosphoshikimate + phosphoenolpyruvate = 5-O-(1-carboxyvinyl)-3-phosphoshikimate + phosphate</text>
        <dbReference type="Rhea" id="RHEA:21256"/>
        <dbReference type="ChEBI" id="CHEBI:43474"/>
        <dbReference type="ChEBI" id="CHEBI:57701"/>
        <dbReference type="ChEBI" id="CHEBI:58702"/>
        <dbReference type="ChEBI" id="CHEBI:145989"/>
        <dbReference type="EC" id="2.5.1.19"/>
    </reaction>
    <physiologicalReaction direction="left-to-right" evidence="8">
        <dbReference type="Rhea" id="RHEA:21257"/>
    </physiologicalReaction>
</comment>
<dbReference type="NCBIfam" id="TIGR01356">
    <property type="entry name" value="aroA"/>
    <property type="match status" value="1"/>
</dbReference>
<dbReference type="PANTHER" id="PTHR21090:SF5">
    <property type="entry name" value="PENTAFUNCTIONAL AROM POLYPEPTIDE"/>
    <property type="match status" value="1"/>
</dbReference>
<dbReference type="InterPro" id="IPR023193">
    <property type="entry name" value="EPSP_synthase_CS"/>
</dbReference>
<dbReference type="EC" id="2.5.1.19" evidence="9"/>
<comment type="pathway">
    <text evidence="2 9">Metabolic intermediate biosynthesis; chorismate biosynthesis; chorismate from D-erythrose 4-phosphate and phosphoenolpyruvate: step 6/7.</text>
</comment>
<evidence type="ECO:0000313" key="11">
    <source>
        <dbReference type="EMBL" id="AXI09342.1"/>
    </source>
</evidence>
<dbReference type="Gene3D" id="3.65.10.10">
    <property type="entry name" value="Enolpyruvate transferase domain"/>
    <property type="match status" value="2"/>
</dbReference>
<comment type="function">
    <text evidence="1 9">Catalyzes the transfer of the enolpyruvyl moiety of phosphoenolpyruvate (PEP) to the 5-hydroxyl of shikimate-3-phosphate (S3P) to produce enolpyruvyl shikimate-3-phosphate and inorganic phosphate.</text>
</comment>
<dbReference type="GO" id="GO:0009423">
    <property type="term" value="P:chorismate biosynthetic process"/>
    <property type="evidence" value="ECO:0007669"/>
    <property type="project" value="UniProtKB-UniRule"/>
</dbReference>
<evidence type="ECO:0000313" key="12">
    <source>
        <dbReference type="Proteomes" id="UP000253908"/>
    </source>
</evidence>
<comment type="similarity">
    <text evidence="3 9">Belongs to the EPSP synthase family.</text>
</comment>
<dbReference type="EMBL" id="CP024848">
    <property type="protein sequence ID" value="AXI09342.1"/>
    <property type="molecule type" value="Genomic_DNA"/>
</dbReference>
<feature type="binding site" evidence="9">
    <location>
        <position position="123"/>
    </location>
    <ligand>
        <name>phosphoenolpyruvate</name>
        <dbReference type="ChEBI" id="CHEBI:58702"/>
    </ligand>
</feature>
<keyword evidence="12" id="KW-1185">Reference proteome</keyword>
<evidence type="ECO:0000259" key="10">
    <source>
        <dbReference type="Pfam" id="PF00275"/>
    </source>
</evidence>
<evidence type="ECO:0000256" key="1">
    <source>
        <dbReference type="ARBA" id="ARBA00002174"/>
    </source>
</evidence>
<feature type="binding site" evidence="9">
    <location>
        <position position="389"/>
    </location>
    <ligand>
        <name>phosphoenolpyruvate</name>
        <dbReference type="ChEBI" id="CHEBI:58702"/>
    </ligand>
</feature>
<dbReference type="UniPathway" id="UPA00053">
    <property type="reaction ID" value="UER00089"/>
</dbReference>
<dbReference type="PROSITE" id="PS00104">
    <property type="entry name" value="EPSP_SYNTHASE_1"/>
    <property type="match status" value="1"/>
</dbReference>
<feature type="binding site" evidence="9">
    <location>
        <position position="316"/>
    </location>
    <ligand>
        <name>3-phosphoshikimate</name>
        <dbReference type="ChEBI" id="CHEBI:145989"/>
    </ligand>
</feature>
<dbReference type="HAMAP" id="MF_00210">
    <property type="entry name" value="EPSP_synth"/>
    <property type="match status" value="1"/>
</dbReference>
<feature type="binding site" evidence="9">
    <location>
        <position position="343"/>
    </location>
    <ligand>
        <name>3-phosphoshikimate</name>
        <dbReference type="ChEBI" id="CHEBI:145989"/>
    </ligand>
</feature>
<keyword evidence="6 9" id="KW-0808">Transferase</keyword>
<evidence type="ECO:0000256" key="9">
    <source>
        <dbReference type="HAMAP-Rule" id="MF_00210"/>
    </source>
</evidence>
<comment type="subcellular location">
    <subcellularLocation>
        <location evidence="9">Cytoplasm</location>
    </subcellularLocation>
</comment>
<evidence type="ECO:0000256" key="4">
    <source>
        <dbReference type="ARBA" id="ARBA00022490"/>
    </source>
</evidence>
<sequence>MATHVLAPFNKPLLGELEIPGDKSISHRAVILGSIANGTTKVSNFLDGEDCMRTVKAFQLMGVSIEKQESTVIIDGKGSNALQEPLEPLYFGNSGTTTRLMLGILAGLPFFTTVYGDASLTERPMDRVIDPLREMNATIDGRKAGSYLPLSIKGNSLQGITYTLPVKSAQVKSAILLAGLFANGETKVIENTPTRNHTENMLQAFGAAISSDGSETTITNIQTLTATNVYVPGDISSAAFFLVAGAIVPGSKLTLKNVGLNQTRTGIIDVLLTMGADLQITNQQVSGGEEFGDLTITYKELNSIVIQGEIIPRLIDEIPVLALLATQIEGTTVIRDAEELRVKETDRINAVVDVLTTLGANIEATDDGMVIHGKTTLTGGEIKSYNDHRIAMMGAIASLIAKDDVEIDDDSSIYISYPNFFEHLKEITV</sequence>
<dbReference type="FunFam" id="3.65.10.10:FF:000006">
    <property type="entry name" value="3-phosphoshikimate 1-carboxyvinyltransferase"/>
    <property type="match status" value="1"/>
</dbReference>
<feature type="active site" description="Proton acceptor" evidence="9">
    <location>
        <position position="316"/>
    </location>
</feature>
<dbReference type="FunFam" id="3.65.10.10:FF:000005">
    <property type="entry name" value="3-phosphoshikimate 1-carboxyvinyltransferase"/>
    <property type="match status" value="1"/>
</dbReference>
<name>A0A345PH62_9BACI</name>
<dbReference type="OrthoDB" id="9809920at2"/>
<feature type="binding site" evidence="9">
    <location>
        <position position="23"/>
    </location>
    <ligand>
        <name>3-phosphoshikimate</name>
        <dbReference type="ChEBI" id="CHEBI:145989"/>
    </ligand>
</feature>
<keyword evidence="5 9" id="KW-0028">Amino-acid biosynthesis</keyword>
<dbReference type="PANTHER" id="PTHR21090">
    <property type="entry name" value="AROM/DEHYDROQUINATE SYNTHASE"/>
    <property type="match status" value="1"/>
</dbReference>
<dbReference type="InterPro" id="IPR013792">
    <property type="entry name" value="RNA3'P_cycl/enolpyr_Trfase_a/b"/>
</dbReference>
<comment type="caution">
    <text evidence="9">Lacks conserved residue(s) required for the propagation of feature annotation.</text>
</comment>
<dbReference type="Pfam" id="PF00275">
    <property type="entry name" value="EPSP_synthase"/>
    <property type="match status" value="1"/>
</dbReference>
<proteinExistence type="inferred from homology"/>
<dbReference type="InterPro" id="IPR001986">
    <property type="entry name" value="Enolpyruvate_Tfrase_dom"/>
</dbReference>
<feature type="binding site" evidence="9">
    <location>
        <position position="170"/>
    </location>
    <ligand>
        <name>3-phosphoshikimate</name>
        <dbReference type="ChEBI" id="CHEBI:145989"/>
    </ligand>
</feature>
<evidence type="ECO:0000256" key="2">
    <source>
        <dbReference type="ARBA" id="ARBA00004811"/>
    </source>
</evidence>
<dbReference type="GO" id="GO:0008652">
    <property type="term" value="P:amino acid biosynthetic process"/>
    <property type="evidence" value="ECO:0007669"/>
    <property type="project" value="UniProtKB-KW"/>
</dbReference>
<feature type="binding site" evidence="9">
    <location>
        <position position="24"/>
    </location>
    <ligand>
        <name>3-phosphoshikimate</name>
        <dbReference type="ChEBI" id="CHEBI:145989"/>
    </ligand>
</feature>
<dbReference type="SUPFAM" id="SSF55205">
    <property type="entry name" value="EPT/RTPC-like"/>
    <property type="match status" value="1"/>
</dbReference>
<feature type="binding site" evidence="9">
    <location>
        <position position="23"/>
    </location>
    <ligand>
        <name>phosphoenolpyruvate</name>
        <dbReference type="ChEBI" id="CHEBI:58702"/>
    </ligand>
</feature>
<feature type="binding site" evidence="9">
    <location>
        <position position="347"/>
    </location>
    <ligand>
        <name>phosphoenolpyruvate</name>
        <dbReference type="ChEBI" id="CHEBI:58702"/>
    </ligand>
</feature>
<evidence type="ECO:0000256" key="6">
    <source>
        <dbReference type="ARBA" id="ARBA00022679"/>
    </source>
</evidence>